<evidence type="ECO:0000256" key="12">
    <source>
        <dbReference type="RuleBase" id="RU003784"/>
    </source>
</evidence>
<dbReference type="STRING" id="1183438.GKIL_3314"/>
<keyword evidence="5 10" id="KW-0819">tRNA processing</keyword>
<keyword evidence="8 10" id="KW-0460">Magnesium</keyword>
<evidence type="ECO:0000256" key="2">
    <source>
        <dbReference type="ARBA" id="ARBA00003213"/>
    </source>
</evidence>
<dbReference type="GO" id="GO:0006400">
    <property type="term" value="P:tRNA modification"/>
    <property type="evidence" value="ECO:0007669"/>
    <property type="project" value="TreeGrafter"/>
</dbReference>
<proteinExistence type="inferred from homology"/>
<evidence type="ECO:0000256" key="8">
    <source>
        <dbReference type="ARBA" id="ARBA00022842"/>
    </source>
</evidence>
<feature type="binding site" evidence="10">
    <location>
        <begin position="12"/>
        <end position="17"/>
    </location>
    <ligand>
        <name>substrate</name>
    </ligand>
</feature>
<reference evidence="14 15" key="1">
    <citation type="journal article" date="2013" name="PLoS ONE">
        <title>Cultivation and Complete Genome Sequencing of Gloeobacter kilaueensis sp. nov., from a Lava Cave in Kilauea Caldera, Hawai'i.</title>
        <authorList>
            <person name="Saw J.H."/>
            <person name="Schatz M."/>
            <person name="Brown M.V."/>
            <person name="Kunkel D.D."/>
            <person name="Foster J.S."/>
            <person name="Shick H."/>
            <person name="Christensen S."/>
            <person name="Hou S."/>
            <person name="Wan X."/>
            <person name="Donachie S.P."/>
        </authorList>
    </citation>
    <scope>NUCLEOTIDE SEQUENCE [LARGE SCALE GENOMIC DNA]</scope>
    <source>
        <strain evidence="15">JS</strain>
    </source>
</reference>
<dbReference type="RefSeq" id="WP_023174848.1">
    <property type="nucleotide sequence ID" value="NC_022600.1"/>
</dbReference>
<comment type="caution">
    <text evidence="10">Lacks conserved residue(s) required for the propagation of feature annotation.</text>
</comment>
<keyword evidence="4 10" id="KW-0808">Transferase</keyword>
<sequence length="305" mass="34345">MNGKLIVLCGPTAAGKTGLGIQLARYLGVPVLSADSRQVYREFDIGTAKPTPQEREQAEHRLIDVASPTETFNVARYRALALAEIEKLHAARQPALLVGGSGLYLRAVAGGWQPPAVPPDLELRSQLAIQPLARLFEQLQRLDPETARRLHSNDRVRIERALEVCLASGRPMSTQQQPIHPGFEVLTVGIGSDRAALLERIERRTHQMIERGWLIEVKKLRAKYGLDLPLLRTLGYAELGAYLAGEIDQDQAIRQIVVHTRQFAKRQMTWFRSESKIHWLDSLEESAQADLWSRLQEQVDRFLKS</sequence>
<dbReference type="GO" id="GO:0005524">
    <property type="term" value="F:ATP binding"/>
    <property type="evidence" value="ECO:0007669"/>
    <property type="project" value="UniProtKB-UniRule"/>
</dbReference>
<evidence type="ECO:0000313" key="14">
    <source>
        <dbReference type="EMBL" id="AGY59560.1"/>
    </source>
</evidence>
<dbReference type="EMBL" id="CP003587">
    <property type="protein sequence ID" value="AGY59560.1"/>
    <property type="molecule type" value="Genomic_DNA"/>
</dbReference>
<dbReference type="PATRIC" id="fig|1183438.3.peg.3256"/>
<evidence type="ECO:0000256" key="3">
    <source>
        <dbReference type="ARBA" id="ARBA00005842"/>
    </source>
</evidence>
<dbReference type="InterPro" id="IPR018022">
    <property type="entry name" value="IPT"/>
</dbReference>
<protein>
    <recommendedName>
        <fullName evidence="10">tRNA dimethylallyltransferase</fullName>
        <ecNumber evidence="10">2.5.1.75</ecNumber>
    </recommendedName>
    <alternativeName>
        <fullName evidence="10">Dimethylallyl diphosphate:tRNA dimethylallyltransferase</fullName>
        <shortName evidence="10">DMAPP:tRNA dimethylallyltransferase</shortName>
        <shortName evidence="10">DMATase</shortName>
    </alternativeName>
    <alternativeName>
        <fullName evidence="10">Isopentenyl-diphosphate:tRNA isopentenyltransferase</fullName>
        <shortName evidence="10">IPP transferase</shortName>
        <shortName evidence="10">IPPT</shortName>
        <shortName evidence="10">IPTase</shortName>
    </alternativeName>
</protein>
<dbReference type="AlphaFoldDB" id="U5QPF3"/>
<dbReference type="GO" id="GO:0052381">
    <property type="term" value="F:tRNA dimethylallyltransferase activity"/>
    <property type="evidence" value="ECO:0007669"/>
    <property type="project" value="UniProtKB-UniRule"/>
</dbReference>
<dbReference type="Gene3D" id="3.40.50.300">
    <property type="entry name" value="P-loop containing nucleotide triphosphate hydrolases"/>
    <property type="match status" value="1"/>
</dbReference>
<feature type="site" description="Interaction with substrate tRNA" evidence="10">
    <location>
        <position position="101"/>
    </location>
</feature>
<dbReference type="NCBIfam" id="TIGR00174">
    <property type="entry name" value="miaA"/>
    <property type="match status" value="1"/>
</dbReference>
<dbReference type="HOGENOM" id="CLU_032616_0_1_3"/>
<accession>U5QPF3</accession>
<evidence type="ECO:0000256" key="9">
    <source>
        <dbReference type="ARBA" id="ARBA00049563"/>
    </source>
</evidence>
<evidence type="ECO:0000256" key="7">
    <source>
        <dbReference type="ARBA" id="ARBA00022840"/>
    </source>
</evidence>
<dbReference type="EC" id="2.5.1.75" evidence="10"/>
<evidence type="ECO:0000256" key="11">
    <source>
        <dbReference type="RuleBase" id="RU003783"/>
    </source>
</evidence>
<feature type="binding site" evidence="10">
    <location>
        <begin position="10"/>
        <end position="17"/>
    </location>
    <ligand>
        <name>ATP</name>
        <dbReference type="ChEBI" id="CHEBI:30616"/>
    </ligand>
</feature>
<dbReference type="OrthoDB" id="9776390at2"/>
<dbReference type="Pfam" id="PF01715">
    <property type="entry name" value="IPPT"/>
    <property type="match status" value="1"/>
</dbReference>
<evidence type="ECO:0000256" key="5">
    <source>
        <dbReference type="ARBA" id="ARBA00022694"/>
    </source>
</evidence>
<feature type="region of interest" description="Interaction with substrate tRNA" evidence="10">
    <location>
        <begin position="35"/>
        <end position="38"/>
    </location>
</feature>
<dbReference type="Proteomes" id="UP000017396">
    <property type="component" value="Chromosome"/>
</dbReference>
<keyword evidence="6 10" id="KW-0547">Nucleotide-binding</keyword>
<keyword evidence="7 10" id="KW-0067">ATP-binding</keyword>
<evidence type="ECO:0000256" key="1">
    <source>
        <dbReference type="ARBA" id="ARBA00001946"/>
    </source>
</evidence>
<comment type="similarity">
    <text evidence="3 10 13">Belongs to the IPP transferase family.</text>
</comment>
<evidence type="ECO:0000256" key="13">
    <source>
        <dbReference type="RuleBase" id="RU003785"/>
    </source>
</evidence>
<dbReference type="HAMAP" id="MF_00185">
    <property type="entry name" value="IPP_trans"/>
    <property type="match status" value="1"/>
</dbReference>
<comment type="catalytic activity">
    <reaction evidence="9 10 11">
        <text>adenosine(37) in tRNA + dimethylallyl diphosphate = N(6)-dimethylallyladenosine(37) in tRNA + diphosphate</text>
        <dbReference type="Rhea" id="RHEA:26482"/>
        <dbReference type="Rhea" id="RHEA-COMP:10162"/>
        <dbReference type="Rhea" id="RHEA-COMP:10375"/>
        <dbReference type="ChEBI" id="CHEBI:33019"/>
        <dbReference type="ChEBI" id="CHEBI:57623"/>
        <dbReference type="ChEBI" id="CHEBI:74411"/>
        <dbReference type="ChEBI" id="CHEBI:74415"/>
        <dbReference type="EC" id="2.5.1.75"/>
    </reaction>
</comment>
<feature type="site" description="Interaction with substrate tRNA" evidence="10">
    <location>
        <position position="124"/>
    </location>
</feature>
<dbReference type="PANTHER" id="PTHR11088">
    <property type="entry name" value="TRNA DIMETHYLALLYLTRANSFERASE"/>
    <property type="match status" value="1"/>
</dbReference>
<evidence type="ECO:0000256" key="4">
    <source>
        <dbReference type="ARBA" id="ARBA00022679"/>
    </source>
</evidence>
<dbReference type="InterPro" id="IPR027417">
    <property type="entry name" value="P-loop_NTPase"/>
</dbReference>
<evidence type="ECO:0000313" key="15">
    <source>
        <dbReference type="Proteomes" id="UP000017396"/>
    </source>
</evidence>
<keyword evidence="15" id="KW-1185">Reference proteome</keyword>
<dbReference type="SUPFAM" id="SSF52540">
    <property type="entry name" value="P-loop containing nucleoside triphosphate hydrolases"/>
    <property type="match status" value="2"/>
</dbReference>
<gene>
    <name evidence="10 14" type="primary">miaA</name>
    <name evidence="14" type="ORF">GKIL_3314</name>
</gene>
<evidence type="ECO:0000256" key="6">
    <source>
        <dbReference type="ARBA" id="ARBA00022741"/>
    </source>
</evidence>
<comment type="function">
    <text evidence="2 10 12">Catalyzes the transfer of a dimethylallyl group onto the adenine at position 37 in tRNAs that read codons beginning with uridine, leading to the formation of N6-(dimethylallyl)adenosine (i(6)A).</text>
</comment>
<dbReference type="InterPro" id="IPR039657">
    <property type="entry name" value="Dimethylallyltransferase"/>
</dbReference>
<organism evidence="14 15">
    <name type="scientific">Gloeobacter kilaueensis (strain ATCC BAA-2537 / CCAP 1431/1 / ULC 316 / JS1)</name>
    <dbReference type="NCBI Taxonomy" id="1183438"/>
    <lineage>
        <taxon>Bacteria</taxon>
        <taxon>Bacillati</taxon>
        <taxon>Cyanobacteriota</taxon>
        <taxon>Cyanophyceae</taxon>
        <taxon>Gloeobacterales</taxon>
        <taxon>Gloeobacteraceae</taxon>
        <taxon>Gloeobacter</taxon>
    </lineage>
</organism>
<evidence type="ECO:0000256" key="10">
    <source>
        <dbReference type="HAMAP-Rule" id="MF_00185"/>
    </source>
</evidence>
<comment type="cofactor">
    <cofactor evidence="1 10">
        <name>Mg(2+)</name>
        <dbReference type="ChEBI" id="CHEBI:18420"/>
    </cofactor>
</comment>
<comment type="subunit">
    <text evidence="10">Monomer.</text>
</comment>
<dbReference type="KEGG" id="glj:GKIL_3314"/>
<dbReference type="eggNOG" id="COG0324">
    <property type="taxonomic scope" value="Bacteria"/>
</dbReference>
<dbReference type="Gene3D" id="1.10.20.140">
    <property type="match status" value="1"/>
</dbReference>
<dbReference type="PANTHER" id="PTHR11088:SF60">
    <property type="entry name" value="TRNA DIMETHYLALLYLTRANSFERASE"/>
    <property type="match status" value="1"/>
</dbReference>
<name>U5QPF3_GLOK1</name>